<reference evidence="1" key="1">
    <citation type="submission" date="2023-09" db="EMBL/GenBank/DDBJ databases">
        <title>Vallitalea sediminicola and Vallitalea maricola sp. nov., anaerobic bacteria isolated from marine sediment.</title>
        <authorList>
            <person name="Hirano S."/>
            <person name="Maeda A."/>
            <person name="Terahara T."/>
            <person name="Mori K."/>
            <person name="Hamada M."/>
            <person name="Matsumoto R."/>
            <person name="Kobayashi T."/>
        </authorList>
    </citation>
    <scope>NUCLEOTIDE SEQUENCE</scope>
    <source>
        <strain evidence="1">AN17-2</strain>
    </source>
</reference>
<dbReference type="EMBL" id="BTPU01000018">
    <property type="protein sequence ID" value="GMQ61949.1"/>
    <property type="molecule type" value="Genomic_DNA"/>
</dbReference>
<accession>A0ACB5UHB8</accession>
<sequence>MEIVMNDLDIKKKRTNSKKIKKDLFYFIIILLSLTMIIPFLWMISASLKPEIEVFEFPIRWIPKHIKWDNYVKVWTELPFMTYYWNTFKIAFWVTFLQIITCSLAAYSFSKIHYPERDKLFLGYLFTMMIPYQVIMIPQFMIIRKLGLVDTHLALILTGAFSPFGVFLFRQFFLGIPEEISQSARIDGCSEFGIYFKMILPLSKPAIASLVVFTFVDRWNDFLGPLIYINAEKLKTLQLGMRNFQTEYSSSYSLLMAAAVSATIPTIIIYLIAQDYFIEGIAATGIKG</sequence>
<proteinExistence type="predicted"/>
<evidence type="ECO:0000313" key="1">
    <source>
        <dbReference type="EMBL" id="GMQ61949.1"/>
    </source>
</evidence>
<keyword evidence="2" id="KW-1185">Reference proteome</keyword>
<gene>
    <name evidence="1" type="ORF">AN2V17_11790</name>
</gene>
<evidence type="ECO:0000313" key="2">
    <source>
        <dbReference type="Proteomes" id="UP001374599"/>
    </source>
</evidence>
<dbReference type="Proteomes" id="UP001374599">
    <property type="component" value="Unassembled WGS sequence"/>
</dbReference>
<organism evidence="1 2">
    <name type="scientific">Vallitalea maricola</name>
    <dbReference type="NCBI Taxonomy" id="3074433"/>
    <lineage>
        <taxon>Bacteria</taxon>
        <taxon>Bacillati</taxon>
        <taxon>Bacillota</taxon>
        <taxon>Clostridia</taxon>
        <taxon>Lachnospirales</taxon>
        <taxon>Vallitaleaceae</taxon>
        <taxon>Vallitalea</taxon>
    </lineage>
</organism>
<comment type="caution">
    <text evidence="1">The sequence shown here is derived from an EMBL/GenBank/DDBJ whole genome shotgun (WGS) entry which is preliminary data.</text>
</comment>
<protein>
    <submittedName>
        <fullName evidence="1">Carbohydrate ABC transporter permease</fullName>
    </submittedName>
</protein>
<name>A0ACB5UHB8_9FIRM</name>